<name>A0A1D6KL93_MAIZE</name>
<organism evidence="1">
    <name type="scientific">Zea mays</name>
    <name type="common">Maize</name>
    <dbReference type="NCBI Taxonomy" id="4577"/>
    <lineage>
        <taxon>Eukaryota</taxon>
        <taxon>Viridiplantae</taxon>
        <taxon>Streptophyta</taxon>
        <taxon>Embryophyta</taxon>
        <taxon>Tracheophyta</taxon>
        <taxon>Spermatophyta</taxon>
        <taxon>Magnoliopsida</taxon>
        <taxon>Liliopsida</taxon>
        <taxon>Poales</taxon>
        <taxon>Poaceae</taxon>
        <taxon>PACMAD clade</taxon>
        <taxon>Panicoideae</taxon>
        <taxon>Andropogonodae</taxon>
        <taxon>Andropogoneae</taxon>
        <taxon>Tripsacinae</taxon>
        <taxon>Zea</taxon>
    </lineage>
</organism>
<reference evidence="1" key="1">
    <citation type="submission" date="2015-12" db="EMBL/GenBank/DDBJ databases">
        <title>Update maize B73 reference genome by single molecule sequencing technologies.</title>
        <authorList>
            <consortium name="Maize Genome Sequencing Project"/>
            <person name="Ware D."/>
        </authorList>
    </citation>
    <scope>NUCLEOTIDE SEQUENCE [LARGE SCALE GENOMIC DNA]</scope>
    <source>
        <tissue evidence="1">Seedling</tissue>
    </source>
</reference>
<proteinExistence type="predicted"/>
<protein>
    <submittedName>
        <fullName evidence="1">Uncharacterized protein</fullName>
    </submittedName>
</protein>
<dbReference type="AlphaFoldDB" id="A0A1D6KL93"/>
<sequence>MLPLGHRACGCWQVPSAKCSEPPTNGEVGKALQTLLLQGPPEFAVRFRPDNIIVYSRAPRQQGESPAPASEFIEKVTKKIDTLVPVPIIQKRRKKMNYPTRLPRRTHEEGRISDETLERYIKLYDEDRLCRELGLSDEEGRISDETLERLKSHFEANPRDIDLLKRDKLINNREIHELMHTCVMFLTI</sequence>
<dbReference type="InParanoid" id="A0A1D6KL93"/>
<evidence type="ECO:0000313" key="1">
    <source>
        <dbReference type="EMBL" id="ONM03660.1"/>
    </source>
</evidence>
<dbReference type="EMBL" id="CM007647">
    <property type="protein sequence ID" value="ONM03660.1"/>
    <property type="molecule type" value="Genomic_DNA"/>
</dbReference>
<accession>A0A1D6KL93</accession>
<gene>
    <name evidence="1" type="ORF">ZEAMMB73_Zm00001d031783</name>
</gene>